<dbReference type="InterPro" id="IPR027417">
    <property type="entry name" value="P-loop_NTPase"/>
</dbReference>
<reference evidence="3" key="2">
    <citation type="submission" date="2025-09" db="UniProtKB">
        <authorList>
            <consortium name="Ensembl"/>
        </authorList>
    </citation>
    <scope>IDENTIFICATION</scope>
</reference>
<feature type="region of interest" description="Disordered" evidence="1">
    <location>
        <begin position="95"/>
        <end position="115"/>
    </location>
</feature>
<dbReference type="Proteomes" id="UP000472261">
    <property type="component" value="Unplaced"/>
</dbReference>
<accession>A0A669QGQ2</accession>
<dbReference type="GO" id="GO:0005525">
    <property type="term" value="F:GTP binding"/>
    <property type="evidence" value="ECO:0007669"/>
    <property type="project" value="InterPro"/>
</dbReference>
<dbReference type="Pfam" id="PF02263">
    <property type="entry name" value="GBP"/>
    <property type="match status" value="1"/>
</dbReference>
<dbReference type="AlphaFoldDB" id="A0A669QGQ2"/>
<dbReference type="OMA" id="PMLAPLC"/>
<name>A0A669QGQ2_PHACC</name>
<dbReference type="SUPFAM" id="SSF52540">
    <property type="entry name" value="P-loop containing nucleoside triphosphate hydrolases"/>
    <property type="match status" value="1"/>
</dbReference>
<evidence type="ECO:0000313" key="4">
    <source>
        <dbReference type="Proteomes" id="UP000472261"/>
    </source>
</evidence>
<proteinExistence type="predicted"/>
<evidence type="ECO:0000256" key="1">
    <source>
        <dbReference type="SAM" id="MobiDB-lite"/>
    </source>
</evidence>
<dbReference type="Gene3D" id="3.40.50.300">
    <property type="entry name" value="P-loop containing nucleotide triphosphate hydrolases"/>
    <property type="match status" value="1"/>
</dbReference>
<reference evidence="3" key="1">
    <citation type="submission" date="2025-08" db="UniProtKB">
        <authorList>
            <consortium name="Ensembl"/>
        </authorList>
    </citation>
    <scope>IDENTIFICATION</scope>
</reference>
<keyword evidence="4" id="KW-1185">Reference proteome</keyword>
<evidence type="ECO:0000313" key="3">
    <source>
        <dbReference type="Ensembl" id="ENSPCLP00000019869.1"/>
    </source>
</evidence>
<organism evidence="3 4">
    <name type="scientific">Phasianus colchicus</name>
    <name type="common">Common pheasant</name>
    <dbReference type="NCBI Taxonomy" id="9054"/>
    <lineage>
        <taxon>Eukaryota</taxon>
        <taxon>Metazoa</taxon>
        <taxon>Chordata</taxon>
        <taxon>Craniata</taxon>
        <taxon>Vertebrata</taxon>
        <taxon>Euteleostomi</taxon>
        <taxon>Archelosauria</taxon>
        <taxon>Archosauria</taxon>
        <taxon>Dinosauria</taxon>
        <taxon>Saurischia</taxon>
        <taxon>Theropoda</taxon>
        <taxon>Coelurosauria</taxon>
        <taxon>Aves</taxon>
        <taxon>Neognathae</taxon>
        <taxon>Galloanserae</taxon>
        <taxon>Galliformes</taxon>
        <taxon>Phasianidae</taxon>
        <taxon>Phasianinae</taxon>
        <taxon>Phasianus</taxon>
    </lineage>
</organism>
<dbReference type="PANTHER" id="PTHR10751">
    <property type="entry name" value="GUANYLATE BINDING PROTEIN"/>
    <property type="match status" value="1"/>
</dbReference>
<evidence type="ECO:0000259" key="2">
    <source>
        <dbReference type="Pfam" id="PF02263"/>
    </source>
</evidence>
<protein>
    <recommendedName>
        <fullName evidence="2">Guanylate-binding protein N-terminal domain-containing protein</fullName>
    </recommendedName>
</protein>
<dbReference type="InterPro" id="IPR015894">
    <property type="entry name" value="Guanylate-bd_N"/>
</dbReference>
<feature type="domain" description="Guanylate-binding protein N-terminal" evidence="2">
    <location>
        <begin position="20"/>
        <end position="93"/>
    </location>
</feature>
<sequence>MDTPVLPMLAPLCLVTNKDSMLSLNSMPLAVLRSVTQPLVVVAITGLSRTGNSLPTGFPLGPTVHAETKGIWMWCLLHPRWLGVTLLDTEGWGPQKLSASVGRSQTPRRSGSPGW</sequence>
<feature type="compositionally biased region" description="Polar residues" evidence="1">
    <location>
        <begin position="97"/>
        <end position="109"/>
    </location>
</feature>
<dbReference type="Ensembl" id="ENSPCLT00000026791.1">
    <property type="protein sequence ID" value="ENSPCLP00000019869.1"/>
    <property type="gene ID" value="ENSPCLG00000016882.1"/>
</dbReference>
<dbReference type="GO" id="GO:0003924">
    <property type="term" value="F:GTPase activity"/>
    <property type="evidence" value="ECO:0007669"/>
    <property type="project" value="InterPro"/>
</dbReference>